<name>A0ACC1JZY4_9FUNG</name>
<gene>
    <name evidence="1" type="ORF">IWQ57_002698</name>
</gene>
<keyword evidence="2" id="KW-1185">Reference proteome</keyword>
<dbReference type="Proteomes" id="UP001140234">
    <property type="component" value="Unassembled WGS sequence"/>
</dbReference>
<accession>A0ACC1JZY4</accession>
<proteinExistence type="predicted"/>
<comment type="caution">
    <text evidence="1">The sequence shown here is derived from an EMBL/GenBank/DDBJ whole genome shotgun (WGS) entry which is preliminary data.</text>
</comment>
<protein>
    <submittedName>
        <fullName evidence="1">Uncharacterized protein</fullName>
    </submittedName>
</protein>
<dbReference type="EMBL" id="JANBUJ010000746">
    <property type="protein sequence ID" value="KAJ2770360.1"/>
    <property type="molecule type" value="Genomic_DNA"/>
</dbReference>
<sequence length="127" mass="13698">MECTFILDAMDTGDKRFANIQTPHRQAIEISKLTLGKGKQNRDNKPQTLADVQSTSAEHDAKINFTLDAMGAMDKRLEDMYALHAKVAELSNLVSGSGKLFCGATTSFTKSVAGLSKELILASCSAD</sequence>
<evidence type="ECO:0000313" key="1">
    <source>
        <dbReference type="EMBL" id="KAJ2770360.1"/>
    </source>
</evidence>
<reference evidence="1" key="1">
    <citation type="submission" date="2022-07" db="EMBL/GenBank/DDBJ databases">
        <title>Phylogenomic reconstructions and comparative analyses of Kickxellomycotina fungi.</title>
        <authorList>
            <person name="Reynolds N.K."/>
            <person name="Stajich J.E."/>
            <person name="Barry K."/>
            <person name="Grigoriev I.V."/>
            <person name="Crous P."/>
            <person name="Smith M.E."/>
        </authorList>
    </citation>
    <scope>NUCLEOTIDE SEQUENCE</scope>
    <source>
        <strain evidence="1">CBS 109366</strain>
    </source>
</reference>
<organism evidence="1 2">
    <name type="scientific">Coemansia nantahalensis</name>
    <dbReference type="NCBI Taxonomy" id="2789366"/>
    <lineage>
        <taxon>Eukaryota</taxon>
        <taxon>Fungi</taxon>
        <taxon>Fungi incertae sedis</taxon>
        <taxon>Zoopagomycota</taxon>
        <taxon>Kickxellomycotina</taxon>
        <taxon>Kickxellomycetes</taxon>
        <taxon>Kickxellales</taxon>
        <taxon>Kickxellaceae</taxon>
        <taxon>Coemansia</taxon>
    </lineage>
</organism>
<evidence type="ECO:0000313" key="2">
    <source>
        <dbReference type="Proteomes" id="UP001140234"/>
    </source>
</evidence>